<feature type="transmembrane region" description="Helical" evidence="1">
    <location>
        <begin position="263"/>
        <end position="284"/>
    </location>
</feature>
<keyword evidence="3" id="KW-0808">Transferase</keyword>
<dbReference type="PANTHER" id="PTHR23028">
    <property type="entry name" value="ACETYLTRANSFERASE"/>
    <property type="match status" value="1"/>
</dbReference>
<keyword evidence="1" id="KW-0812">Transmembrane</keyword>
<dbReference type="GO" id="GO:0016020">
    <property type="term" value="C:membrane"/>
    <property type="evidence" value="ECO:0007669"/>
    <property type="project" value="TreeGrafter"/>
</dbReference>
<keyword evidence="1" id="KW-0472">Membrane</keyword>
<dbReference type="PANTHER" id="PTHR23028:SF53">
    <property type="entry name" value="ACYL_TRANSF_3 DOMAIN-CONTAINING PROTEIN"/>
    <property type="match status" value="1"/>
</dbReference>
<dbReference type="EMBL" id="LR743507">
    <property type="protein sequence ID" value="CAA2105138.1"/>
    <property type="molecule type" value="Genomic_DNA"/>
</dbReference>
<organism evidence="3">
    <name type="scientific">Variovorax paradoxus</name>
    <dbReference type="NCBI Taxonomy" id="34073"/>
    <lineage>
        <taxon>Bacteria</taxon>
        <taxon>Pseudomonadati</taxon>
        <taxon>Pseudomonadota</taxon>
        <taxon>Betaproteobacteria</taxon>
        <taxon>Burkholderiales</taxon>
        <taxon>Comamonadaceae</taxon>
        <taxon>Variovorax</taxon>
    </lineage>
</organism>
<dbReference type="GO" id="GO:0016747">
    <property type="term" value="F:acyltransferase activity, transferring groups other than amino-acyl groups"/>
    <property type="evidence" value="ECO:0007669"/>
    <property type="project" value="InterPro"/>
</dbReference>
<dbReference type="InterPro" id="IPR050879">
    <property type="entry name" value="Acyltransferase_3"/>
</dbReference>
<evidence type="ECO:0000259" key="2">
    <source>
        <dbReference type="Pfam" id="PF01757"/>
    </source>
</evidence>
<proteinExistence type="predicted"/>
<feature type="transmembrane region" description="Helical" evidence="1">
    <location>
        <begin position="290"/>
        <end position="312"/>
    </location>
</feature>
<feature type="transmembrane region" description="Helical" evidence="1">
    <location>
        <begin position="151"/>
        <end position="168"/>
    </location>
</feature>
<keyword evidence="3" id="KW-0012">Acyltransferase</keyword>
<feature type="transmembrane region" description="Helical" evidence="1">
    <location>
        <begin position="33"/>
        <end position="52"/>
    </location>
</feature>
<feature type="transmembrane region" description="Helical" evidence="1">
    <location>
        <begin position="231"/>
        <end position="251"/>
    </location>
</feature>
<reference evidence="3" key="1">
    <citation type="submission" date="2019-12" db="EMBL/GenBank/DDBJ databases">
        <authorList>
            <person name="Cremers G."/>
        </authorList>
    </citation>
    <scope>NUCLEOTIDE SEQUENCE</scope>
    <source>
        <strain evidence="3">Vvax</strain>
    </source>
</reference>
<feature type="transmembrane region" description="Helical" evidence="1">
    <location>
        <begin position="188"/>
        <end position="219"/>
    </location>
</feature>
<accession>A0A679IZ02</accession>
<gene>
    <name evidence="3" type="primary">oatA_1</name>
    <name evidence="3" type="ORF">VVAX_03106</name>
</gene>
<dbReference type="RefSeq" id="WP_339090699.1">
    <property type="nucleotide sequence ID" value="NZ_LR743507.1"/>
</dbReference>
<keyword evidence="1" id="KW-1133">Transmembrane helix</keyword>
<dbReference type="Pfam" id="PF01757">
    <property type="entry name" value="Acyl_transf_3"/>
    <property type="match status" value="1"/>
</dbReference>
<dbReference type="InterPro" id="IPR002656">
    <property type="entry name" value="Acyl_transf_3_dom"/>
</dbReference>
<dbReference type="AlphaFoldDB" id="A0A679IZ02"/>
<feature type="transmembrane region" description="Helical" evidence="1">
    <location>
        <begin position="72"/>
        <end position="91"/>
    </location>
</feature>
<evidence type="ECO:0000313" key="3">
    <source>
        <dbReference type="EMBL" id="CAA2105138.1"/>
    </source>
</evidence>
<sequence>MKNNPALDGIRALSILAVLFFHCQVPGAGGGFIGLDMFFVLSGYLITALLAAEHRAGGIATGRFYARRALRLYPSLLLLIAAYAVLAPVFWPADDRWLSVGLAAFYMYDYGLAFGKLSYTIGHTWSLGVEEKFYLLWPLLLPLVLRTRRPAAWLLAAFIVATAWRYFVAFRWDWAQAYFRFDTRMSGILLGAIAALTRFTPGRLAILVACIALAVGLALPSLPTSNQIDAVTLRMTLAELAAFVLVCHAAANHRSVFLSWRPVAYIGRLSYGIYLWHFPFALLVRDSQPTWITLGSTILFSFTMAAICLHLVDVPIRRWRERSWLRPAKAA</sequence>
<name>A0A679IZ02_VARPD</name>
<protein>
    <submittedName>
        <fullName evidence="3">O-acetyltransferase OatA</fullName>
        <ecNumber evidence="3">2.3.1.-</ecNumber>
    </submittedName>
</protein>
<feature type="domain" description="Acyltransferase 3" evidence="2">
    <location>
        <begin position="5"/>
        <end position="307"/>
    </location>
</feature>
<dbReference type="EC" id="2.3.1.-" evidence="3"/>
<evidence type="ECO:0000256" key="1">
    <source>
        <dbReference type="SAM" id="Phobius"/>
    </source>
</evidence>
<dbReference type="GO" id="GO:0009103">
    <property type="term" value="P:lipopolysaccharide biosynthetic process"/>
    <property type="evidence" value="ECO:0007669"/>
    <property type="project" value="TreeGrafter"/>
</dbReference>